<reference evidence="3" key="1">
    <citation type="journal article" date="2020" name="Fungal Divers.">
        <title>Resolving the Mortierellaceae phylogeny through synthesis of multi-gene phylogenetics and phylogenomics.</title>
        <authorList>
            <person name="Vandepol N."/>
            <person name="Liber J."/>
            <person name="Desiro A."/>
            <person name="Na H."/>
            <person name="Kennedy M."/>
            <person name="Barry K."/>
            <person name="Grigoriev I.V."/>
            <person name="Miller A.N."/>
            <person name="O'Donnell K."/>
            <person name="Stajich J.E."/>
            <person name="Bonito G."/>
        </authorList>
    </citation>
    <scope>NUCLEOTIDE SEQUENCE</scope>
    <source>
        <strain evidence="3">NVP60</strain>
    </source>
</reference>
<evidence type="ECO:0000313" key="3">
    <source>
        <dbReference type="EMBL" id="KAG0304026.1"/>
    </source>
</evidence>
<keyword evidence="2" id="KW-1133">Transmembrane helix</keyword>
<keyword evidence="2" id="KW-0472">Membrane</keyword>
<feature type="region of interest" description="Disordered" evidence="1">
    <location>
        <begin position="98"/>
        <end position="121"/>
    </location>
</feature>
<evidence type="ECO:0000313" key="4">
    <source>
        <dbReference type="Proteomes" id="UP000823405"/>
    </source>
</evidence>
<feature type="region of interest" description="Disordered" evidence="1">
    <location>
        <begin position="58"/>
        <end position="86"/>
    </location>
</feature>
<dbReference type="EMBL" id="JAAAIN010001344">
    <property type="protein sequence ID" value="KAG0304026.1"/>
    <property type="molecule type" value="Genomic_DNA"/>
</dbReference>
<keyword evidence="4" id="KW-1185">Reference proteome</keyword>
<name>A0A9P6R039_9FUNG</name>
<evidence type="ECO:0000256" key="2">
    <source>
        <dbReference type="SAM" id="Phobius"/>
    </source>
</evidence>
<feature type="transmembrane region" description="Helical" evidence="2">
    <location>
        <begin position="6"/>
        <end position="27"/>
    </location>
</feature>
<feature type="compositionally biased region" description="Low complexity" evidence="1">
    <location>
        <begin position="102"/>
        <end position="121"/>
    </location>
</feature>
<keyword evidence="2" id="KW-0812">Transmembrane</keyword>
<protein>
    <submittedName>
        <fullName evidence="3">Uncharacterized protein</fullName>
    </submittedName>
</protein>
<proteinExistence type="predicted"/>
<organism evidence="3 4">
    <name type="scientific">Linnemannia gamsii</name>
    <dbReference type="NCBI Taxonomy" id="64522"/>
    <lineage>
        <taxon>Eukaryota</taxon>
        <taxon>Fungi</taxon>
        <taxon>Fungi incertae sedis</taxon>
        <taxon>Mucoromycota</taxon>
        <taxon>Mortierellomycotina</taxon>
        <taxon>Mortierellomycetes</taxon>
        <taxon>Mortierellales</taxon>
        <taxon>Mortierellaceae</taxon>
        <taxon>Linnemannia</taxon>
    </lineage>
</organism>
<feature type="compositionally biased region" description="Gly residues" evidence="1">
    <location>
        <begin position="71"/>
        <end position="81"/>
    </location>
</feature>
<comment type="caution">
    <text evidence="3">The sequence shown here is derived from an EMBL/GenBank/DDBJ whole genome shotgun (WGS) entry which is preliminary data.</text>
</comment>
<gene>
    <name evidence="3" type="ORF">BGZ97_001653</name>
</gene>
<dbReference type="Proteomes" id="UP000823405">
    <property type="component" value="Unassembled WGS sequence"/>
</dbReference>
<dbReference type="AlphaFoldDB" id="A0A9P6R039"/>
<feature type="region of interest" description="Disordered" evidence="1">
    <location>
        <begin position="271"/>
        <end position="323"/>
    </location>
</feature>
<feature type="compositionally biased region" description="Low complexity" evidence="1">
    <location>
        <begin position="225"/>
        <end position="252"/>
    </location>
</feature>
<sequence length="323" mass="33627">MSTGAIVGIVIAALLLLIAALISAFLIKRRRRRRFNRTSDTLFNPVNNNATLAMQENQHYHPASPRKDYPGTGGGGGGGGLRGRESVEPLNANAVGTTMLVNGNNRGSTGGSDNSGDSSAIAAASGLQDGGLYPFEADPGYSHHYHNGGAAGVNYLPPTEPAYSQYGGWNGPTSPSEYNMMPGVGPADYPADPAEAAAYAQYEQEQQDFAATAMASVPPGPAPAAQPATATSATATTTSPPSAINSPSASEPRSIQDYYNLTENDFAYTSKSEPWASPKRNPQVLNPPAAASASGTREANDQMKAQVFSEPNPYANDAMTRPS</sequence>
<feature type="region of interest" description="Disordered" evidence="1">
    <location>
        <begin position="215"/>
        <end position="253"/>
    </location>
</feature>
<evidence type="ECO:0000256" key="1">
    <source>
        <dbReference type="SAM" id="MobiDB-lite"/>
    </source>
</evidence>
<dbReference type="OrthoDB" id="2446939at2759"/>
<accession>A0A9P6R039</accession>